<feature type="domain" description="DUF7884" evidence="6">
    <location>
        <begin position="18"/>
        <end position="85"/>
    </location>
</feature>
<sequence>MSKMLLERFLGKAVRRGILEITYSDGSRTRKGSPEPGFPEVAVRFTDPIAERKIILDPRLGAAEAFMDGQLLVERGDIMELVQLLRANRPWDRGGSFGEGSKLKKIGARALTVIDGINKAARAKANIAHHYDIGNDLYTLFLDRDHMQYSCAYWPNADGSDSMTLEQAQEAKLAHITAKLVLAPGQRVLDIGCGWGGMAIYLARHADVQVLGITLSEEQLALARKRAEAAGVAGRTRFELVDYRDLAAQGEKFDRIVSVGMFEHVGQAQFNRFFQDCAKLLVDDGVMLLHTIGRMGGPGSTDAFTRKYIFPGGYIPALSETVAASERYRLIAADVENLRLHYALTLREWYKRCVAHKDEIVGLYGERFYRMWIFYLAGATAAFESGSMCNYQIQYTRSRRALPLTRDYMAAREKELLRAG</sequence>
<evidence type="ECO:0000313" key="8">
    <source>
        <dbReference type="Proteomes" id="UP000004030"/>
    </source>
</evidence>
<keyword evidence="3" id="KW-0808">Transferase</keyword>
<evidence type="ECO:0000313" key="7">
    <source>
        <dbReference type="EMBL" id="EHJ62291.1"/>
    </source>
</evidence>
<dbReference type="AlphaFoldDB" id="G6E967"/>
<keyword evidence="2" id="KW-0489">Methyltransferase</keyword>
<dbReference type="PATRIC" id="fig|1088721.3.peg.879"/>
<evidence type="ECO:0000256" key="3">
    <source>
        <dbReference type="ARBA" id="ARBA00022679"/>
    </source>
</evidence>
<dbReference type="STRING" id="1088721.JI59_15655"/>
<protein>
    <submittedName>
        <fullName evidence="7">Cyclopropane fatty acid synthase</fullName>
    </submittedName>
</protein>
<evidence type="ECO:0000259" key="6">
    <source>
        <dbReference type="Pfam" id="PF25371"/>
    </source>
</evidence>
<dbReference type="OrthoDB" id="9782855at2"/>
<dbReference type="PANTHER" id="PTHR43667">
    <property type="entry name" value="CYCLOPROPANE-FATTY-ACYL-PHOSPHOLIPID SYNTHASE"/>
    <property type="match status" value="1"/>
</dbReference>
<dbReference type="GO" id="GO:0008610">
    <property type="term" value="P:lipid biosynthetic process"/>
    <property type="evidence" value="ECO:0007669"/>
    <property type="project" value="InterPro"/>
</dbReference>
<keyword evidence="4" id="KW-0949">S-adenosyl-L-methionine</keyword>
<dbReference type="InterPro" id="IPR050723">
    <property type="entry name" value="CFA/CMAS"/>
</dbReference>
<comment type="caution">
    <text evidence="7">The sequence shown here is derived from an EMBL/GenBank/DDBJ whole genome shotgun (WGS) entry which is preliminary data.</text>
</comment>
<dbReference type="Proteomes" id="UP000004030">
    <property type="component" value="Unassembled WGS sequence"/>
</dbReference>
<dbReference type="SUPFAM" id="SSF53335">
    <property type="entry name" value="S-adenosyl-L-methionine-dependent methyltransferases"/>
    <property type="match status" value="1"/>
</dbReference>
<dbReference type="eggNOG" id="COG2230">
    <property type="taxonomic scope" value="Bacteria"/>
</dbReference>
<dbReference type="GO" id="GO:0032259">
    <property type="term" value="P:methylation"/>
    <property type="evidence" value="ECO:0007669"/>
    <property type="project" value="UniProtKB-KW"/>
</dbReference>
<proteinExistence type="inferred from homology"/>
<evidence type="ECO:0000256" key="5">
    <source>
        <dbReference type="ARBA" id="ARBA00023098"/>
    </source>
</evidence>
<evidence type="ECO:0000256" key="2">
    <source>
        <dbReference type="ARBA" id="ARBA00022603"/>
    </source>
</evidence>
<dbReference type="InterPro" id="IPR029063">
    <property type="entry name" value="SAM-dependent_MTases_sf"/>
</dbReference>
<dbReference type="EMBL" id="AGFM01000009">
    <property type="protein sequence ID" value="EHJ62291.1"/>
    <property type="molecule type" value="Genomic_DNA"/>
</dbReference>
<reference evidence="7 8" key="1">
    <citation type="journal article" date="2012" name="J. Bacteriol.">
        <title>Genome sequence of benzo(a)pyrene-degrading bacterium Novosphingobium pentaromativorans US6-1.</title>
        <authorList>
            <person name="Luo Y.R."/>
            <person name="Kang S.G."/>
            <person name="Kim S.J."/>
            <person name="Kim M.R."/>
            <person name="Li N."/>
            <person name="Lee J.H."/>
            <person name="Kwon K.K."/>
        </authorList>
    </citation>
    <scope>NUCLEOTIDE SEQUENCE [LARGE SCALE GENOMIC DNA]</scope>
    <source>
        <strain evidence="7 8">US6-1</strain>
    </source>
</reference>
<dbReference type="InterPro" id="IPR003333">
    <property type="entry name" value="CMAS"/>
</dbReference>
<dbReference type="CDD" id="cd02440">
    <property type="entry name" value="AdoMet_MTases"/>
    <property type="match status" value="1"/>
</dbReference>
<dbReference type="PANTHER" id="PTHR43667:SF1">
    <property type="entry name" value="CYCLOPROPANE-FATTY-ACYL-PHOSPHOLIPID SYNTHASE"/>
    <property type="match status" value="1"/>
</dbReference>
<accession>G6E967</accession>
<dbReference type="Gene3D" id="3.40.50.150">
    <property type="entry name" value="Vaccinia Virus protein VP39"/>
    <property type="match status" value="1"/>
</dbReference>
<gene>
    <name evidence="7" type="ORF">NSU_0888</name>
</gene>
<dbReference type="Pfam" id="PF25371">
    <property type="entry name" value="DUF7884"/>
    <property type="match status" value="1"/>
</dbReference>
<keyword evidence="5" id="KW-0443">Lipid metabolism</keyword>
<evidence type="ECO:0000256" key="4">
    <source>
        <dbReference type="ARBA" id="ARBA00022691"/>
    </source>
</evidence>
<comment type="similarity">
    <text evidence="1">Belongs to the CFA/CMAS family.</text>
</comment>
<dbReference type="GO" id="GO:0008168">
    <property type="term" value="F:methyltransferase activity"/>
    <property type="evidence" value="ECO:0007669"/>
    <property type="project" value="UniProtKB-KW"/>
</dbReference>
<dbReference type="InterPro" id="IPR057206">
    <property type="entry name" value="DUF7884"/>
</dbReference>
<keyword evidence="8" id="KW-1185">Reference proteome</keyword>
<dbReference type="Pfam" id="PF02353">
    <property type="entry name" value="CMAS"/>
    <property type="match status" value="1"/>
</dbReference>
<dbReference type="RefSeq" id="WP_007011803.1">
    <property type="nucleotide sequence ID" value="NZ_AGFM01000009.1"/>
</dbReference>
<dbReference type="PIRSF" id="PIRSF003085">
    <property type="entry name" value="CMAS"/>
    <property type="match status" value="1"/>
</dbReference>
<organism evidence="7 8">
    <name type="scientific">Novosphingobium pentaromativorans US6-1</name>
    <dbReference type="NCBI Taxonomy" id="1088721"/>
    <lineage>
        <taxon>Bacteria</taxon>
        <taxon>Pseudomonadati</taxon>
        <taxon>Pseudomonadota</taxon>
        <taxon>Alphaproteobacteria</taxon>
        <taxon>Sphingomonadales</taxon>
        <taxon>Sphingomonadaceae</taxon>
        <taxon>Novosphingobium</taxon>
    </lineage>
</organism>
<evidence type="ECO:0000256" key="1">
    <source>
        <dbReference type="ARBA" id="ARBA00010815"/>
    </source>
</evidence>
<dbReference type="KEGG" id="npn:JI59_15655"/>
<name>G6E967_9SPHN</name>